<dbReference type="Pfam" id="PF21320">
    <property type="entry name" value="WHD_Rv2258c"/>
    <property type="match status" value="1"/>
</dbReference>
<dbReference type="InterPro" id="IPR029063">
    <property type="entry name" value="SAM-dependent_MTases_sf"/>
</dbReference>
<dbReference type="CDD" id="cd02440">
    <property type="entry name" value="AdoMet_MTases"/>
    <property type="match status" value="1"/>
</dbReference>
<keyword evidence="3" id="KW-0489">Methyltransferase</keyword>
<dbReference type="Proteomes" id="UP000516230">
    <property type="component" value="Chromosome"/>
</dbReference>
<evidence type="ECO:0000259" key="1">
    <source>
        <dbReference type="Pfam" id="PF13847"/>
    </source>
</evidence>
<dbReference type="PANTHER" id="PTHR45128:SF1">
    <property type="entry name" value="S-ADENOSYLMETHIONINE-DEPENDENT METHYLTRANSFERASE RV2258C"/>
    <property type="match status" value="1"/>
</dbReference>
<reference evidence="3 4" key="1">
    <citation type="submission" date="2020-08" db="EMBL/GenBank/DDBJ databases">
        <title>A novel species.</title>
        <authorList>
            <person name="Gao J."/>
        </authorList>
    </citation>
    <scope>NUCLEOTIDE SEQUENCE [LARGE SCALE GENOMIC DNA]</scope>
    <source>
        <strain evidence="3 4">CRPJ-33</strain>
    </source>
</reference>
<feature type="domain" description="S-adenosylmethionine-dependent methyltransferase Rv2258c-like winged HTH" evidence="2">
    <location>
        <begin position="30"/>
        <end position="103"/>
    </location>
</feature>
<dbReference type="EMBL" id="CP060825">
    <property type="protein sequence ID" value="QNP61843.1"/>
    <property type="molecule type" value="Genomic_DNA"/>
</dbReference>
<dbReference type="GO" id="GO:0008168">
    <property type="term" value="F:methyltransferase activity"/>
    <property type="evidence" value="ECO:0007669"/>
    <property type="project" value="UniProtKB-KW"/>
</dbReference>
<dbReference type="InterPro" id="IPR036390">
    <property type="entry name" value="WH_DNA-bd_sf"/>
</dbReference>
<gene>
    <name evidence="3" type="ORF">IAG43_02170</name>
</gene>
<dbReference type="Gene3D" id="3.40.50.150">
    <property type="entry name" value="Vaccinia Virus protein VP39"/>
    <property type="match status" value="1"/>
</dbReference>
<dbReference type="RefSeq" id="WP_187739046.1">
    <property type="nucleotide sequence ID" value="NZ_CP060825.1"/>
</dbReference>
<dbReference type="KEGG" id="sgj:IAG43_02170"/>
<evidence type="ECO:0000313" key="3">
    <source>
        <dbReference type="EMBL" id="QNP61843.1"/>
    </source>
</evidence>
<protein>
    <submittedName>
        <fullName evidence="3">Class I SAM-dependent methyltransferase</fullName>
    </submittedName>
</protein>
<dbReference type="Pfam" id="PF13847">
    <property type="entry name" value="Methyltransf_31"/>
    <property type="match status" value="1"/>
</dbReference>
<dbReference type="SUPFAM" id="SSF46785">
    <property type="entry name" value="Winged helix' DNA-binding domain"/>
    <property type="match status" value="1"/>
</dbReference>
<keyword evidence="4" id="KW-1185">Reference proteome</keyword>
<dbReference type="InterPro" id="IPR048711">
    <property type="entry name" value="WHD_Rv2258c"/>
</dbReference>
<name>A0A7H0HMS7_9ACTN</name>
<proteinExistence type="predicted"/>
<dbReference type="InterPro" id="IPR053173">
    <property type="entry name" value="SAM-binding_MTase"/>
</dbReference>
<sequence length="360" mass="37906">MSSPATQTGQPDLAKQEAFAAEVVDVLNKGAVALLTSVGHQTGLFETMAVLPPSTSGDIADAAGLDERYVREWLGGMVVGGFLEYEPRRRTYRLPPEHAASLTAAAGPDNLAGMMQYVGLMGEVEQQVVHAFREGGGVPYSAYPRFQALQAEETARVYDRGLVDTIVPLVPGLTERLRSGIEALDVGTGQGHAPVVLGEAFPASTFHGVDQSESGVAAGRAEAAARGLRNVTYAVLDSTEIDGAYDLITAFDVIHDLAKPARTLAVIAKSLRRGGVFLMADIEASSNLEDNTGHPFGPALYGFSVFYCMTTSLGTGGAGLGTLWGRQTALRMLAEAGFGHVDVRTVEGDPLNVYYLAATG</sequence>
<dbReference type="AlphaFoldDB" id="A0A7H0HMS7"/>
<dbReference type="PANTHER" id="PTHR45128">
    <property type="entry name" value="METHYLTRANSFERASE TYPE 11"/>
    <property type="match status" value="1"/>
</dbReference>
<accession>A0A7H0HMS7</accession>
<evidence type="ECO:0000259" key="2">
    <source>
        <dbReference type="Pfam" id="PF21320"/>
    </source>
</evidence>
<dbReference type="InterPro" id="IPR025714">
    <property type="entry name" value="Methyltranfer_dom"/>
</dbReference>
<evidence type="ECO:0000313" key="4">
    <source>
        <dbReference type="Proteomes" id="UP000516230"/>
    </source>
</evidence>
<dbReference type="SUPFAM" id="SSF53335">
    <property type="entry name" value="S-adenosyl-L-methionine-dependent methyltransferases"/>
    <property type="match status" value="1"/>
</dbReference>
<organism evidence="3 4">
    <name type="scientific">Streptomyces genisteinicus</name>
    <dbReference type="NCBI Taxonomy" id="2768068"/>
    <lineage>
        <taxon>Bacteria</taxon>
        <taxon>Bacillati</taxon>
        <taxon>Actinomycetota</taxon>
        <taxon>Actinomycetes</taxon>
        <taxon>Kitasatosporales</taxon>
        <taxon>Streptomycetaceae</taxon>
        <taxon>Streptomyces</taxon>
    </lineage>
</organism>
<keyword evidence="3" id="KW-0808">Transferase</keyword>
<dbReference type="GO" id="GO:0032259">
    <property type="term" value="P:methylation"/>
    <property type="evidence" value="ECO:0007669"/>
    <property type="project" value="UniProtKB-KW"/>
</dbReference>
<feature type="domain" description="Methyltransferase" evidence="1">
    <location>
        <begin position="178"/>
        <end position="288"/>
    </location>
</feature>